<feature type="compositionally biased region" description="Acidic residues" evidence="2">
    <location>
        <begin position="1111"/>
        <end position="1122"/>
    </location>
</feature>
<dbReference type="SUPFAM" id="SSF52047">
    <property type="entry name" value="RNI-like"/>
    <property type="match status" value="1"/>
</dbReference>
<evidence type="ECO:0000259" key="4">
    <source>
        <dbReference type="Pfam" id="PF25372"/>
    </source>
</evidence>
<dbReference type="Pfam" id="PF12937">
    <property type="entry name" value="F-box-like"/>
    <property type="match status" value="1"/>
</dbReference>
<feature type="compositionally biased region" description="Low complexity" evidence="2">
    <location>
        <begin position="155"/>
        <end position="172"/>
    </location>
</feature>
<dbReference type="GO" id="GO:0005737">
    <property type="term" value="C:cytoplasm"/>
    <property type="evidence" value="ECO:0007669"/>
    <property type="project" value="TreeGrafter"/>
</dbReference>
<dbReference type="STRING" id="1160509.A0A3N4HPF7"/>
<feature type="compositionally biased region" description="Polar residues" evidence="2">
    <location>
        <begin position="50"/>
        <end position="68"/>
    </location>
</feature>
<evidence type="ECO:0000313" key="5">
    <source>
        <dbReference type="EMBL" id="RPA75712.1"/>
    </source>
</evidence>
<dbReference type="Pfam" id="PF25372">
    <property type="entry name" value="DUF7885"/>
    <property type="match status" value="1"/>
</dbReference>
<keyword evidence="1" id="KW-0833">Ubl conjugation pathway</keyword>
<feature type="compositionally biased region" description="Low complexity" evidence="2">
    <location>
        <begin position="1090"/>
        <end position="1107"/>
    </location>
</feature>
<dbReference type="SUPFAM" id="SSF81383">
    <property type="entry name" value="F-box domain"/>
    <property type="match status" value="1"/>
</dbReference>
<feature type="domain" description="F-box/LRR-repeat protein 15-like leucin rich repeat" evidence="4">
    <location>
        <begin position="408"/>
        <end position="628"/>
    </location>
</feature>
<feature type="compositionally biased region" description="Polar residues" evidence="2">
    <location>
        <begin position="134"/>
        <end position="145"/>
    </location>
</feature>
<reference evidence="5 6" key="1">
    <citation type="journal article" date="2018" name="Nat. Ecol. Evol.">
        <title>Pezizomycetes genomes reveal the molecular basis of ectomycorrhizal truffle lifestyle.</title>
        <authorList>
            <person name="Murat C."/>
            <person name="Payen T."/>
            <person name="Noel B."/>
            <person name="Kuo A."/>
            <person name="Morin E."/>
            <person name="Chen J."/>
            <person name="Kohler A."/>
            <person name="Krizsan K."/>
            <person name="Balestrini R."/>
            <person name="Da Silva C."/>
            <person name="Montanini B."/>
            <person name="Hainaut M."/>
            <person name="Levati E."/>
            <person name="Barry K.W."/>
            <person name="Belfiori B."/>
            <person name="Cichocki N."/>
            <person name="Clum A."/>
            <person name="Dockter R.B."/>
            <person name="Fauchery L."/>
            <person name="Guy J."/>
            <person name="Iotti M."/>
            <person name="Le Tacon F."/>
            <person name="Lindquist E.A."/>
            <person name="Lipzen A."/>
            <person name="Malagnac F."/>
            <person name="Mello A."/>
            <person name="Molinier V."/>
            <person name="Miyauchi S."/>
            <person name="Poulain J."/>
            <person name="Riccioni C."/>
            <person name="Rubini A."/>
            <person name="Sitrit Y."/>
            <person name="Splivallo R."/>
            <person name="Traeger S."/>
            <person name="Wang M."/>
            <person name="Zifcakova L."/>
            <person name="Wipf D."/>
            <person name="Zambonelli A."/>
            <person name="Paolocci F."/>
            <person name="Nowrousian M."/>
            <person name="Ottonello S."/>
            <person name="Baldrian P."/>
            <person name="Spatafora J.W."/>
            <person name="Henrissat B."/>
            <person name="Nagy L.G."/>
            <person name="Aury J.M."/>
            <person name="Wincker P."/>
            <person name="Grigoriev I.V."/>
            <person name="Bonfante P."/>
            <person name="Martin F.M."/>
        </authorList>
    </citation>
    <scope>NUCLEOTIDE SEQUENCE [LARGE SCALE GENOMIC DNA]</scope>
    <source>
        <strain evidence="5 6">RN42</strain>
    </source>
</reference>
<proteinExistence type="predicted"/>
<feature type="compositionally biased region" description="Low complexity" evidence="2">
    <location>
        <begin position="9"/>
        <end position="36"/>
    </location>
</feature>
<dbReference type="Proteomes" id="UP000275078">
    <property type="component" value="Unassembled WGS sequence"/>
</dbReference>
<evidence type="ECO:0000256" key="2">
    <source>
        <dbReference type="SAM" id="MobiDB-lite"/>
    </source>
</evidence>
<feature type="region of interest" description="Disordered" evidence="2">
    <location>
        <begin position="849"/>
        <end position="870"/>
    </location>
</feature>
<dbReference type="InterPro" id="IPR032675">
    <property type="entry name" value="LRR_dom_sf"/>
</dbReference>
<sequence length="1122" mass="121719">MQHPADCGPSATDRPSPSSPPSSSSPGATTPSTPSSSRRHSITLIPRLQSGISSIFNTSRMRNASTTPKPAVVAPTKGSSSSTTSDIPHHSTERPTPPPSTSSSSSHHHQNMSSSSSSNNSPPSSRNAPPTLFNAATTPPANGRTTALVIMDANSSSASQQGQQDWSSGSSSPDRTAEEADDYVGGPPTELVLEKMKNMYVSPADDDSDGGPSSCRGCNGSGGAYDSSFMVDHEGRDGGAAAGAHNSRDGRQRSDTVLRYSSLAPRKQRQLSPIERLPVEILFNIFQKLGSPMEHFNCILVCKKWADCNIELLWHRPYVTKPASLISLVQALERETGLYPYASLIKRLNLNFLSENISDGTMEPLAKCHRLERLTLTNCKSVTDQGLAGIIPNNKNLLTLDLSHLEHITDSSLELVAQNCKRLQGLNIAGCLLVNDDALIEVSRNCTMLKRLKLNDCTLVTDKSVIEFASNCPQLLEIDLQKCHLVTDDAIVALWNKLPHLRELRLAYCENLTDMAFLPLPNRNFEALRILDLTRCARITDQTVFKIVNIAPRLRNLVLAKCAQITDKAVEAITKLGKNLHFLHLGHCTHLTDNAIATLVKFCTRIRYIDLANCAHLTDEAVKSLATLPKLRRIGLVKCQQITDNAILSLLNRNPQSVCALERVHLSYCMHLTINCIHQLLNRCTKLTHLSLTGVEVFCSNPELTQFCRTPPVDFNEVHQRLFCVFSGNGVVRLRNYLNQHRPLPAHEAPLHHRQGLNGLPEFGESTSSGHPRAHGGNGSGYGPPPPPPPPPLPPHLAGGFGGANQGGSHVLYRVVEEGNGRWFIPVLNPSFAVDPMVPIPGLPGTLAPSSPPAHLSTAPTPSSSPTALHHSSMPNPFYPFLTPGLFVSPGFIALATAHMPERTTPVPLLEPQLTVGSLGMTNPHGHVTSHAHSSSLPNLINAGFTHTLPPLNSPYYHSQSGTAHHAHQSNYPHQTEYAYTHAPTPAQYQLQQHHYHLSQASQAAQAQMQNVADGMQNQNFGHGHGHQMLHQHQGHLPPGMWHPGQQQMVGQGPGYNPVAQSNNSAAGPANVNSVVGNDGYVTQQTQTMPMQNPQASQAQPANNWANGDVNMDDEEEDESLE</sequence>
<feature type="region of interest" description="Disordered" evidence="2">
    <location>
        <begin position="1"/>
        <end position="188"/>
    </location>
</feature>
<dbReference type="Gene3D" id="3.80.10.10">
    <property type="entry name" value="Ribonuclease Inhibitor"/>
    <property type="match status" value="2"/>
</dbReference>
<dbReference type="OrthoDB" id="10257471at2759"/>
<protein>
    <submittedName>
        <fullName evidence="5">RNI-like protein</fullName>
    </submittedName>
</protein>
<dbReference type="InterPro" id="IPR057207">
    <property type="entry name" value="FBXL15_LRR"/>
</dbReference>
<feature type="region of interest" description="Disordered" evidence="2">
    <location>
        <begin position="1090"/>
        <end position="1122"/>
    </location>
</feature>
<evidence type="ECO:0000259" key="3">
    <source>
        <dbReference type="Pfam" id="PF12937"/>
    </source>
</evidence>
<evidence type="ECO:0000313" key="6">
    <source>
        <dbReference type="Proteomes" id="UP000275078"/>
    </source>
</evidence>
<dbReference type="SMART" id="SM00367">
    <property type="entry name" value="LRR_CC"/>
    <property type="match status" value="11"/>
</dbReference>
<feature type="region of interest" description="Disordered" evidence="2">
    <location>
        <begin position="750"/>
        <end position="801"/>
    </location>
</feature>
<feature type="compositionally biased region" description="Pro residues" evidence="2">
    <location>
        <begin position="783"/>
        <end position="795"/>
    </location>
</feature>
<organism evidence="5 6">
    <name type="scientific">Ascobolus immersus RN42</name>
    <dbReference type="NCBI Taxonomy" id="1160509"/>
    <lineage>
        <taxon>Eukaryota</taxon>
        <taxon>Fungi</taxon>
        <taxon>Dikarya</taxon>
        <taxon>Ascomycota</taxon>
        <taxon>Pezizomycotina</taxon>
        <taxon>Pezizomycetes</taxon>
        <taxon>Pezizales</taxon>
        <taxon>Ascobolaceae</taxon>
        <taxon>Ascobolus</taxon>
    </lineage>
</organism>
<dbReference type="InterPro" id="IPR036047">
    <property type="entry name" value="F-box-like_dom_sf"/>
</dbReference>
<feature type="compositionally biased region" description="Polar residues" evidence="2">
    <location>
        <begin position="77"/>
        <end position="86"/>
    </location>
</feature>
<dbReference type="InterPro" id="IPR001810">
    <property type="entry name" value="F-box_dom"/>
</dbReference>
<feature type="compositionally biased region" description="Basic and acidic residues" evidence="2">
    <location>
        <begin position="246"/>
        <end position="255"/>
    </location>
</feature>
<name>A0A3N4HPF7_ASCIM</name>
<keyword evidence="6" id="KW-1185">Reference proteome</keyword>
<dbReference type="InterPro" id="IPR006553">
    <property type="entry name" value="Leu-rich_rpt_Cys-con_subtyp"/>
</dbReference>
<evidence type="ECO:0000256" key="1">
    <source>
        <dbReference type="ARBA" id="ARBA00022786"/>
    </source>
</evidence>
<dbReference type="AlphaFoldDB" id="A0A3N4HPF7"/>
<accession>A0A3N4HPF7</accession>
<feature type="compositionally biased region" description="Low complexity" evidence="2">
    <location>
        <begin position="101"/>
        <end position="131"/>
    </location>
</feature>
<dbReference type="PANTHER" id="PTHR13382">
    <property type="entry name" value="MITOCHONDRIAL ATP SYNTHASE COUPLING FACTOR B"/>
    <property type="match status" value="1"/>
</dbReference>
<dbReference type="InterPro" id="IPR050648">
    <property type="entry name" value="F-box_LRR-repeat"/>
</dbReference>
<feature type="region of interest" description="Disordered" evidence="2">
    <location>
        <begin position="229"/>
        <end position="255"/>
    </location>
</feature>
<dbReference type="EMBL" id="ML119758">
    <property type="protein sequence ID" value="RPA75712.1"/>
    <property type="molecule type" value="Genomic_DNA"/>
</dbReference>
<dbReference type="PANTHER" id="PTHR13382:SF67">
    <property type="entry name" value="SCF E3 UBIQUITIN LIGASE COMPLEX F-BOX PROTEIN POF2"/>
    <property type="match status" value="1"/>
</dbReference>
<gene>
    <name evidence="5" type="ORF">BJ508DRAFT_311715</name>
</gene>
<feature type="domain" description="F-box" evidence="3">
    <location>
        <begin position="274"/>
        <end position="319"/>
    </location>
</feature>